<dbReference type="Pfam" id="PF00515">
    <property type="entry name" value="TPR_1"/>
    <property type="match status" value="1"/>
</dbReference>
<gene>
    <name evidence="4" type="ORF">GOQ27_05785</name>
</gene>
<dbReference type="PANTHER" id="PTHR45586">
    <property type="entry name" value="TPR REPEAT-CONTAINING PROTEIN PA4667"/>
    <property type="match status" value="1"/>
</dbReference>
<dbReference type="SMART" id="SM00028">
    <property type="entry name" value="TPR"/>
    <property type="match status" value="4"/>
</dbReference>
<feature type="repeat" description="TPR" evidence="3">
    <location>
        <begin position="329"/>
        <end position="362"/>
    </location>
</feature>
<feature type="repeat" description="TPR" evidence="3">
    <location>
        <begin position="295"/>
        <end position="328"/>
    </location>
</feature>
<evidence type="ECO:0000256" key="2">
    <source>
        <dbReference type="ARBA" id="ARBA00022803"/>
    </source>
</evidence>
<name>A0A942V0T7_9FIRM</name>
<dbReference type="InterPro" id="IPR019734">
    <property type="entry name" value="TPR_rpt"/>
</dbReference>
<sequence length="379" mass="44248">MIRTIEEYFEEKTDNIYFIQLKEEANPQLSDLKFNTDIPLPLVVSNLLKEIQDGKAVEELNLKYIIEGIIYTLGVEPNFKHRKEYLNLLYSYDSNIEGYILAEGIKRINDNIIEEGMVYLRALISMDTENIRGLYSYGLALEGKAIDYYNKNEINDGNVFFKESTKQFEIILDIDPSFDLAYYKLGYHYRNTKQFKKSELIWKKFINMTSKDELIKEINLQLKGMEDDVQYEQGYNLILTGKSQEGLEKLLPLTEDNGDWWNLLFIVGLGYRQLGNYNEAIRYFHKVLILKPNQVDALNEIGLCYANLGKFDEAISKFDKAIEMRPKEYQILCNRGMTYLQEGNIDKAETDIEKAFEMNPKDEITIACRKEIDKVKNGN</sequence>
<evidence type="ECO:0000313" key="5">
    <source>
        <dbReference type="Proteomes" id="UP000724672"/>
    </source>
</evidence>
<dbReference type="PANTHER" id="PTHR45586:SF1">
    <property type="entry name" value="LIPOPOLYSACCHARIDE ASSEMBLY PROTEIN B"/>
    <property type="match status" value="1"/>
</dbReference>
<dbReference type="InterPro" id="IPR051012">
    <property type="entry name" value="CellSynth/LPSAsmb/PSIAsmb"/>
</dbReference>
<dbReference type="PROSITE" id="PS50005">
    <property type="entry name" value="TPR"/>
    <property type="match status" value="3"/>
</dbReference>
<keyword evidence="1" id="KW-0677">Repeat</keyword>
<dbReference type="Gene3D" id="1.25.40.10">
    <property type="entry name" value="Tetratricopeptide repeat domain"/>
    <property type="match status" value="2"/>
</dbReference>
<evidence type="ECO:0000313" key="4">
    <source>
        <dbReference type="EMBL" id="MBS4537962.1"/>
    </source>
</evidence>
<dbReference type="RefSeq" id="WP_203365892.1">
    <property type="nucleotide sequence ID" value="NZ_WSFT01000025.1"/>
</dbReference>
<accession>A0A942V0T7</accession>
<dbReference type="AlphaFoldDB" id="A0A942V0T7"/>
<comment type="caution">
    <text evidence="4">The sequence shown here is derived from an EMBL/GenBank/DDBJ whole genome shotgun (WGS) entry which is preliminary data.</text>
</comment>
<feature type="repeat" description="TPR" evidence="3">
    <location>
        <begin position="261"/>
        <end position="294"/>
    </location>
</feature>
<dbReference type="Pfam" id="PF13432">
    <property type="entry name" value="TPR_16"/>
    <property type="match status" value="1"/>
</dbReference>
<reference evidence="4" key="1">
    <citation type="submission" date="2019-12" db="EMBL/GenBank/DDBJ databases">
        <title>Clostridiaceae gen. nov. sp. nov., isolated from sediment in Xinjiang, China.</title>
        <authorList>
            <person name="Zhang R."/>
        </authorList>
    </citation>
    <scope>NUCLEOTIDE SEQUENCE</scope>
    <source>
        <strain evidence="4">D2Q-11</strain>
    </source>
</reference>
<dbReference type="Proteomes" id="UP000724672">
    <property type="component" value="Unassembled WGS sequence"/>
</dbReference>
<organism evidence="4 5">
    <name type="scientific">Anaeromonas frigoriresistens</name>
    <dbReference type="NCBI Taxonomy" id="2683708"/>
    <lineage>
        <taxon>Bacteria</taxon>
        <taxon>Bacillati</taxon>
        <taxon>Bacillota</taxon>
        <taxon>Tissierellia</taxon>
        <taxon>Tissierellales</taxon>
        <taxon>Thermohalobacteraceae</taxon>
        <taxon>Anaeromonas</taxon>
    </lineage>
</organism>
<dbReference type="InterPro" id="IPR011990">
    <property type="entry name" value="TPR-like_helical_dom_sf"/>
</dbReference>
<dbReference type="SUPFAM" id="SSF48452">
    <property type="entry name" value="TPR-like"/>
    <property type="match status" value="1"/>
</dbReference>
<evidence type="ECO:0000256" key="3">
    <source>
        <dbReference type="PROSITE-ProRule" id="PRU00339"/>
    </source>
</evidence>
<proteinExistence type="predicted"/>
<evidence type="ECO:0000256" key="1">
    <source>
        <dbReference type="ARBA" id="ARBA00022737"/>
    </source>
</evidence>
<keyword evidence="2 3" id="KW-0802">TPR repeat</keyword>
<dbReference type="PROSITE" id="PS50293">
    <property type="entry name" value="TPR_REGION"/>
    <property type="match status" value="1"/>
</dbReference>
<keyword evidence="5" id="KW-1185">Reference proteome</keyword>
<dbReference type="EMBL" id="WSFT01000025">
    <property type="protein sequence ID" value="MBS4537962.1"/>
    <property type="molecule type" value="Genomic_DNA"/>
</dbReference>
<protein>
    <submittedName>
        <fullName evidence="4">Tetratricopeptide repeat protein</fullName>
    </submittedName>
</protein>